<dbReference type="SMART" id="SM00797">
    <property type="entry name" value="AHS2"/>
    <property type="match status" value="1"/>
</dbReference>
<keyword evidence="6" id="KW-1185">Reference proteome</keyword>
<reference evidence="5 6" key="1">
    <citation type="submission" date="2017-03" db="EMBL/GenBank/DDBJ databases">
        <title>Foreign affairs: Plasmid Transfer between Roseobacters and Rhizobia.</title>
        <authorList>
            <person name="Bartling P."/>
            <person name="Bunk B."/>
            <person name="Overmann J."/>
            <person name="Brinkmann H."/>
            <person name="Petersen J."/>
        </authorList>
    </citation>
    <scope>NUCLEOTIDE SEQUENCE [LARGE SCALE GENOMIC DNA]</scope>
    <source>
        <strain evidence="5 6">MACL11</strain>
    </source>
</reference>
<evidence type="ECO:0000256" key="1">
    <source>
        <dbReference type="ARBA" id="ARBA00022741"/>
    </source>
</evidence>
<keyword evidence="1" id="KW-0547">Nucleotide-binding</keyword>
<name>A0A1U9Z0E5_9HYPH</name>
<dbReference type="PANTHER" id="PTHR43309">
    <property type="entry name" value="5-OXOPROLINASE SUBUNIT C"/>
    <property type="match status" value="1"/>
</dbReference>
<dbReference type="NCBIfam" id="TIGR00724">
    <property type="entry name" value="urea_amlyse_rel"/>
    <property type="match status" value="1"/>
</dbReference>
<evidence type="ECO:0000313" key="5">
    <source>
        <dbReference type="EMBL" id="AQZ51154.1"/>
    </source>
</evidence>
<evidence type="ECO:0000313" key="6">
    <source>
        <dbReference type="Proteomes" id="UP000191135"/>
    </source>
</evidence>
<sequence length="327" mass="34890">MITVLASGPMITVQDLGRPGYRASGVGLTGAMDTLALKLANLLLGNEPGAAGIEIAASGLTIRFEQDMVFALTGGDCNARLGERAVPPWWTMLARKGDVLALQPPRDASFAYLAVAGGLSVEPVFGSASTDLKGRFGGLDGRALRPDDRLRVNPAANPAPATNGPEAGFGLSPRLFEKTPHEPAILRILTAAEYDAFTPESRDALWESEWRLERNNSRVGYRLSGPQLHLEAPMELFSHGILPGVVQLPPSGQPVVQMADGNTSGGYPRLGVIIATDLRRLAQSRPGEAVRFVEVSQREALAAAHEEDAFLRKVAHFISLAAMRSKP</sequence>
<protein>
    <submittedName>
        <fullName evidence="5">KipI antagonist</fullName>
    </submittedName>
</protein>
<dbReference type="KEGG" id="mmed:Mame_01810"/>
<evidence type="ECO:0000256" key="3">
    <source>
        <dbReference type="ARBA" id="ARBA00022840"/>
    </source>
</evidence>
<dbReference type="GO" id="GO:0016787">
    <property type="term" value="F:hydrolase activity"/>
    <property type="evidence" value="ECO:0007669"/>
    <property type="project" value="UniProtKB-KW"/>
</dbReference>
<keyword evidence="3" id="KW-0067">ATP-binding</keyword>
<gene>
    <name evidence="5" type="primary">kipA_3</name>
    <name evidence="5" type="ORF">Mame_01810</name>
</gene>
<proteinExistence type="predicted"/>
<keyword evidence="2" id="KW-0378">Hydrolase</keyword>
<dbReference type="Pfam" id="PF02626">
    <property type="entry name" value="CT_A_B"/>
    <property type="match status" value="1"/>
</dbReference>
<dbReference type="RefSeq" id="WP_018067820.1">
    <property type="nucleotide sequence ID" value="NZ_AQWH01000059.1"/>
</dbReference>
<feature type="domain" description="Carboxyltransferase" evidence="4">
    <location>
        <begin position="23"/>
        <end position="310"/>
    </location>
</feature>
<dbReference type="AlphaFoldDB" id="A0A1U9Z0E5"/>
<organism evidence="5 6">
    <name type="scientific">Martelella mediterranea DSM 17316</name>
    <dbReference type="NCBI Taxonomy" id="1122214"/>
    <lineage>
        <taxon>Bacteria</taxon>
        <taxon>Pseudomonadati</taxon>
        <taxon>Pseudomonadota</taxon>
        <taxon>Alphaproteobacteria</taxon>
        <taxon>Hyphomicrobiales</taxon>
        <taxon>Aurantimonadaceae</taxon>
        <taxon>Martelella</taxon>
    </lineage>
</organism>
<dbReference type="InterPro" id="IPR052708">
    <property type="entry name" value="PxpC"/>
</dbReference>
<dbReference type="InterPro" id="IPR029000">
    <property type="entry name" value="Cyclophilin-like_dom_sf"/>
</dbReference>
<dbReference type="GO" id="GO:0005524">
    <property type="term" value="F:ATP binding"/>
    <property type="evidence" value="ECO:0007669"/>
    <property type="project" value="UniProtKB-KW"/>
</dbReference>
<dbReference type="eggNOG" id="COG1984">
    <property type="taxonomic scope" value="Bacteria"/>
</dbReference>
<dbReference type="InterPro" id="IPR003778">
    <property type="entry name" value="CT_A_B"/>
</dbReference>
<dbReference type="EMBL" id="CP020330">
    <property type="protein sequence ID" value="AQZ51154.1"/>
    <property type="molecule type" value="Genomic_DNA"/>
</dbReference>
<dbReference type="Proteomes" id="UP000191135">
    <property type="component" value="Chromosome"/>
</dbReference>
<dbReference type="Gene3D" id="2.40.100.10">
    <property type="entry name" value="Cyclophilin-like"/>
    <property type="match status" value="1"/>
</dbReference>
<evidence type="ECO:0000256" key="2">
    <source>
        <dbReference type="ARBA" id="ARBA00022801"/>
    </source>
</evidence>
<dbReference type="SUPFAM" id="SSF50891">
    <property type="entry name" value="Cyclophilin-like"/>
    <property type="match status" value="1"/>
</dbReference>
<accession>A0A1U9Z0E5</accession>
<dbReference type="STRING" id="1122214.Mame_01810"/>
<dbReference type="OrthoDB" id="9768696at2"/>
<evidence type="ECO:0000259" key="4">
    <source>
        <dbReference type="SMART" id="SM00797"/>
    </source>
</evidence>
<dbReference type="PANTHER" id="PTHR43309:SF3">
    <property type="entry name" value="5-OXOPROLINASE SUBUNIT C"/>
    <property type="match status" value="1"/>
</dbReference>